<keyword evidence="3" id="KW-1185">Reference proteome</keyword>
<feature type="region of interest" description="Disordered" evidence="1">
    <location>
        <begin position="17"/>
        <end position="36"/>
    </location>
</feature>
<dbReference type="EMBL" id="SNXS01000003">
    <property type="protein sequence ID" value="TDP71474.1"/>
    <property type="molecule type" value="Genomic_DNA"/>
</dbReference>
<name>A0A4R6QQE4_9BURK</name>
<reference evidence="2 3" key="1">
    <citation type="submission" date="2019-03" db="EMBL/GenBank/DDBJ databases">
        <title>Genomic Encyclopedia of Type Strains, Phase IV (KMG-IV): sequencing the most valuable type-strain genomes for metagenomic binning, comparative biology and taxonomic classification.</title>
        <authorList>
            <person name="Goeker M."/>
        </authorList>
    </citation>
    <scope>NUCLEOTIDE SEQUENCE [LARGE SCALE GENOMIC DNA]</scope>
    <source>
        <strain evidence="2 3">DSM 16998</strain>
    </source>
</reference>
<accession>A0A4R6QQE4</accession>
<evidence type="ECO:0000313" key="3">
    <source>
        <dbReference type="Proteomes" id="UP000295361"/>
    </source>
</evidence>
<evidence type="ECO:0000256" key="1">
    <source>
        <dbReference type="SAM" id="MobiDB-lite"/>
    </source>
</evidence>
<dbReference type="Pfam" id="PF10636">
    <property type="entry name" value="hemP"/>
    <property type="match status" value="1"/>
</dbReference>
<proteinExistence type="predicted"/>
<dbReference type="Gene3D" id="2.10.70.10">
    <property type="entry name" value="Complement Module, domain 1"/>
    <property type="match status" value="1"/>
</dbReference>
<sequence length="75" mass="8373">MRLIRIYYAGMDTSSHCPDAATGQPQAPRHVETNPPPARWTSEILLGGAREAQIDHQGCTYRLRLTQLGKLILTK</sequence>
<dbReference type="AlphaFoldDB" id="A0A4R6QQE4"/>
<dbReference type="InParanoid" id="A0A4R6QQE4"/>
<dbReference type="InterPro" id="IPR019600">
    <property type="entry name" value="Hemin_uptake_protein_HemP"/>
</dbReference>
<comment type="caution">
    <text evidence="2">The sequence shown here is derived from an EMBL/GenBank/DDBJ whole genome shotgun (WGS) entry which is preliminary data.</text>
</comment>
<organism evidence="2 3">
    <name type="scientific">Roseateles toxinivorans</name>
    <dbReference type="NCBI Taxonomy" id="270368"/>
    <lineage>
        <taxon>Bacteria</taxon>
        <taxon>Pseudomonadati</taxon>
        <taxon>Pseudomonadota</taxon>
        <taxon>Betaproteobacteria</taxon>
        <taxon>Burkholderiales</taxon>
        <taxon>Sphaerotilaceae</taxon>
        <taxon>Roseateles</taxon>
    </lineage>
</organism>
<gene>
    <name evidence="2" type="ORF">DES47_103455</name>
</gene>
<dbReference type="Proteomes" id="UP000295361">
    <property type="component" value="Unassembled WGS sequence"/>
</dbReference>
<protein>
    <submittedName>
        <fullName evidence="2">Hemin uptake protein HemP</fullName>
    </submittedName>
</protein>
<evidence type="ECO:0000313" key="2">
    <source>
        <dbReference type="EMBL" id="TDP71474.1"/>
    </source>
</evidence>